<organism evidence="6 7">
    <name type="scientific">Ambrosia artemisiifolia</name>
    <name type="common">Common ragweed</name>
    <dbReference type="NCBI Taxonomy" id="4212"/>
    <lineage>
        <taxon>Eukaryota</taxon>
        <taxon>Viridiplantae</taxon>
        <taxon>Streptophyta</taxon>
        <taxon>Embryophyta</taxon>
        <taxon>Tracheophyta</taxon>
        <taxon>Spermatophyta</taxon>
        <taxon>Magnoliopsida</taxon>
        <taxon>eudicotyledons</taxon>
        <taxon>Gunneridae</taxon>
        <taxon>Pentapetalae</taxon>
        <taxon>asterids</taxon>
        <taxon>campanulids</taxon>
        <taxon>Asterales</taxon>
        <taxon>Asteraceae</taxon>
        <taxon>Asteroideae</taxon>
        <taxon>Heliantheae alliance</taxon>
        <taxon>Heliantheae</taxon>
        <taxon>Ambrosia</taxon>
    </lineage>
</organism>
<keyword evidence="3" id="KW-0012">Acyltransferase</keyword>
<proteinExistence type="inferred from homology"/>
<dbReference type="SUPFAM" id="SSF53474">
    <property type="entry name" value="alpha/beta-Hydrolases"/>
    <property type="match status" value="1"/>
</dbReference>
<feature type="domain" description="AB hydrolase-1" evidence="5">
    <location>
        <begin position="106"/>
        <end position="336"/>
    </location>
</feature>
<evidence type="ECO:0000256" key="2">
    <source>
        <dbReference type="ARBA" id="ARBA00022679"/>
    </source>
</evidence>
<dbReference type="PANTHER" id="PTHR22753:SF24">
    <property type="entry name" value="ESTERASE_LIPASE_THIOESTERASE FAMILY PROTEIN"/>
    <property type="match status" value="1"/>
</dbReference>
<dbReference type="GO" id="GO:0016020">
    <property type="term" value="C:membrane"/>
    <property type="evidence" value="ECO:0007669"/>
    <property type="project" value="TreeGrafter"/>
</dbReference>
<reference evidence="6" key="1">
    <citation type="submission" date="2022-06" db="EMBL/GenBank/DDBJ databases">
        <title>Uncovering the hologenomic basis of an extraordinary plant invasion.</title>
        <authorList>
            <person name="Bieker V.C."/>
            <person name="Martin M.D."/>
            <person name="Gilbert T."/>
            <person name="Hodgins K."/>
            <person name="Battlay P."/>
            <person name="Petersen B."/>
            <person name="Wilson J."/>
        </authorList>
    </citation>
    <scope>NUCLEOTIDE SEQUENCE</scope>
    <source>
        <strain evidence="6">AA19_3_7</strain>
        <tissue evidence="6">Leaf</tissue>
    </source>
</reference>
<dbReference type="GO" id="GO:0019432">
    <property type="term" value="P:triglyceride biosynthetic process"/>
    <property type="evidence" value="ECO:0007669"/>
    <property type="project" value="UniProtKB-ARBA"/>
</dbReference>
<evidence type="ECO:0000313" key="7">
    <source>
        <dbReference type="Proteomes" id="UP001206925"/>
    </source>
</evidence>
<dbReference type="Gene3D" id="3.40.50.1820">
    <property type="entry name" value="alpha/beta hydrolase"/>
    <property type="match status" value="1"/>
</dbReference>
<keyword evidence="2" id="KW-0808">Transferase</keyword>
<dbReference type="Proteomes" id="UP001206925">
    <property type="component" value="Unassembled WGS sequence"/>
</dbReference>
<gene>
    <name evidence="6" type="ORF">M8C21_017331</name>
</gene>
<comment type="caution">
    <text evidence="6">The sequence shown here is derived from an EMBL/GenBank/DDBJ whole genome shotgun (WGS) entry which is preliminary data.</text>
</comment>
<evidence type="ECO:0000256" key="4">
    <source>
        <dbReference type="SAM" id="MobiDB-lite"/>
    </source>
</evidence>
<dbReference type="AlphaFoldDB" id="A0AAD5GLF8"/>
<evidence type="ECO:0000256" key="3">
    <source>
        <dbReference type="ARBA" id="ARBA00023315"/>
    </source>
</evidence>
<dbReference type="InterPro" id="IPR029058">
    <property type="entry name" value="AB_hydrolase_fold"/>
</dbReference>
<dbReference type="GO" id="GO:0004144">
    <property type="term" value="F:diacylglycerol O-acyltransferase activity"/>
    <property type="evidence" value="ECO:0007669"/>
    <property type="project" value="UniProtKB-ARBA"/>
</dbReference>
<feature type="compositionally biased region" description="Basic and acidic residues" evidence="4">
    <location>
        <begin position="589"/>
        <end position="603"/>
    </location>
</feature>
<comment type="similarity">
    <text evidence="1">Belongs to the diacylglycerol acyltransferase family.</text>
</comment>
<dbReference type="GO" id="GO:0016787">
    <property type="term" value="F:hydrolase activity"/>
    <property type="evidence" value="ECO:0007669"/>
    <property type="project" value="UniProtKB-ARBA"/>
</dbReference>
<dbReference type="Pfam" id="PF12697">
    <property type="entry name" value="Abhydrolase_6"/>
    <property type="match status" value="1"/>
</dbReference>
<sequence length="603" mass="67008">MAATVVGNLCFQSPFIHRLSTTNPSSSKTTIRPPLTASLTSQPQTINIPTTVSTTNNNNNININNNNNNLRVDLQYSDRLTSSPARWFSPVDAGSSRLRNSPLLLYLPGIGGSGYGLSLHHQRLGEMFDVWCLHIPASNRTPFPELVKMVESTVKSENYQSPKRPIYLVGQSFGACLALAVAARNPQIDLVLVLANSATSFDGSQMRPLIPVLEAMSKELDAGLGYILNLVPLPGMDSTVAPEISKFLMAISSDLPGLSEVFSVETLVWKLRLLDSACSYTNSRLHAVKAQTLILSSGKDQLLPSKQEGERLHRLIPKSDIRTFDDSGHTLFMDQDFDLVTVLKATSFYRRTRNLDYVLDYLPPTDYEFRKARESHRFVEAAFSPVMLSTLENGTIVRGLSGIPSEGPVIFVGYHMMLGLELAPLIARIYADRGILVRGIAHPLMFNKLKQGRMPDNSNYDTHRLMGAVPVSPTNLFKLLKSKSHILLYPGGMREALHRKGEEYKLFWPEQSEFVRMAARFGAKIVPFGVVGEDDIGELVFDYDDQMRIPYLRRFIQEITEEATQLRSDIEGEVANQDVHLPVMSPKLPGRETEGAKEQGDGA</sequence>
<dbReference type="Pfam" id="PF03982">
    <property type="entry name" value="DAGAT"/>
    <property type="match status" value="1"/>
</dbReference>
<dbReference type="InterPro" id="IPR000073">
    <property type="entry name" value="AB_hydrolase_1"/>
</dbReference>
<feature type="region of interest" description="Disordered" evidence="4">
    <location>
        <begin position="581"/>
        <end position="603"/>
    </location>
</feature>
<evidence type="ECO:0000259" key="5">
    <source>
        <dbReference type="Pfam" id="PF12697"/>
    </source>
</evidence>
<keyword evidence="7" id="KW-1185">Reference proteome</keyword>
<dbReference type="PANTHER" id="PTHR22753">
    <property type="entry name" value="TRANSMEMBRANE PROTEIN 68"/>
    <property type="match status" value="1"/>
</dbReference>
<protein>
    <recommendedName>
        <fullName evidence="5">AB hydrolase-1 domain-containing protein</fullName>
    </recommendedName>
</protein>
<dbReference type="CDD" id="cd07987">
    <property type="entry name" value="LPLAT_MGAT-like"/>
    <property type="match status" value="1"/>
</dbReference>
<evidence type="ECO:0000256" key="1">
    <source>
        <dbReference type="ARBA" id="ARBA00005420"/>
    </source>
</evidence>
<accession>A0AAD5GLF8</accession>
<dbReference type="InterPro" id="IPR007130">
    <property type="entry name" value="DAGAT"/>
</dbReference>
<name>A0AAD5GLF8_AMBAR</name>
<evidence type="ECO:0000313" key="6">
    <source>
        <dbReference type="EMBL" id="KAI7745269.1"/>
    </source>
</evidence>
<dbReference type="EMBL" id="JAMZMK010007305">
    <property type="protein sequence ID" value="KAI7745269.1"/>
    <property type="molecule type" value="Genomic_DNA"/>
</dbReference>